<reference evidence="2" key="1">
    <citation type="submission" date="2022-10" db="EMBL/GenBank/DDBJ databases">
        <authorList>
            <person name="Yu W.X."/>
        </authorList>
    </citation>
    <scope>NUCLEOTIDE SEQUENCE</scope>
    <source>
        <strain evidence="2">AAT</strain>
    </source>
</reference>
<evidence type="ECO:0000313" key="2">
    <source>
        <dbReference type="EMBL" id="MCW3786402.1"/>
    </source>
</evidence>
<dbReference type="SMART" id="SM00028">
    <property type="entry name" value="TPR"/>
    <property type="match status" value="3"/>
</dbReference>
<feature type="transmembrane region" description="Helical" evidence="1">
    <location>
        <begin position="380"/>
        <end position="402"/>
    </location>
</feature>
<evidence type="ECO:0000313" key="3">
    <source>
        <dbReference type="Proteomes" id="UP001209229"/>
    </source>
</evidence>
<dbReference type="InterPro" id="IPR019734">
    <property type="entry name" value="TPR_rpt"/>
</dbReference>
<keyword evidence="3" id="KW-1185">Reference proteome</keyword>
<dbReference type="Proteomes" id="UP001209229">
    <property type="component" value="Unassembled WGS sequence"/>
</dbReference>
<keyword evidence="1" id="KW-0812">Transmembrane</keyword>
<proteinExistence type="predicted"/>
<dbReference type="SUPFAM" id="SSF48452">
    <property type="entry name" value="TPR-like"/>
    <property type="match status" value="1"/>
</dbReference>
<accession>A0AAE3M418</accession>
<dbReference type="GO" id="GO:0006355">
    <property type="term" value="P:regulation of DNA-templated transcription"/>
    <property type="evidence" value="ECO:0007669"/>
    <property type="project" value="InterPro"/>
</dbReference>
<dbReference type="GO" id="GO:0003677">
    <property type="term" value="F:DNA binding"/>
    <property type="evidence" value="ECO:0007669"/>
    <property type="project" value="InterPro"/>
</dbReference>
<dbReference type="SUPFAM" id="SSF46894">
    <property type="entry name" value="C-terminal effector domain of the bipartite response regulators"/>
    <property type="match status" value="1"/>
</dbReference>
<sequence length="545" mass="63171">MMIILSNLKVKWIIGMFLCFLISFNVVSQSKKTELDLDQLFSQMDFNGTYYPEKAKHDLQSLKQHISEGDIYKYDGYLNYTDALLLFSDLEMDSSLVCIEKAMASFSVSENSKWLAKSQILLGQIAEVSGLYEQAKINFYEAISIGEKSSVDAGFAYIGVARCKRVLKEDYKEEFSLGIQILKDAEELEIQLFAEFMELLFDLSNQETPQKLNELASKYLDMKLYLRAASAYKVIASSYNAKGNLKDSHHYCDLAIDICEKHKIGDLIKPALYQFKGVLYFKQKLFDTAEVYFNRSLELYKSLNQEHRMLYSYSYLHKIDIAKNDYVKAYDDLNTYQQLLEETKSFEKIRMAKVLEINNKIDLIKSQLVKLKVEKKASEFMLYLVIVITIGILSAVGVYVYLYQKNKKAKIAELNKEFHNLLIGIGEKQLLEHRLSHDKKLLKKQKEEFSKINSTGDIVDSFDSCYMETINLFTDSFPQLTKTEVRYAVMLCLKLPMEVIAKVQNVQPASIRKAKQRIRTKLNVESNIEDYLQNYRERLISDMTK</sequence>
<dbReference type="InterPro" id="IPR016032">
    <property type="entry name" value="Sig_transdc_resp-reg_C-effctor"/>
</dbReference>
<dbReference type="Gene3D" id="1.25.40.10">
    <property type="entry name" value="Tetratricopeptide repeat domain"/>
    <property type="match status" value="1"/>
</dbReference>
<protein>
    <submittedName>
        <fullName evidence="2">Tetratricopeptide repeat protein</fullName>
    </submittedName>
</protein>
<keyword evidence="1" id="KW-0472">Membrane</keyword>
<gene>
    <name evidence="2" type="ORF">OM075_07980</name>
</gene>
<dbReference type="AlphaFoldDB" id="A0AAE3M418"/>
<name>A0AAE3M418_9BACT</name>
<evidence type="ECO:0000256" key="1">
    <source>
        <dbReference type="SAM" id="Phobius"/>
    </source>
</evidence>
<dbReference type="RefSeq" id="WP_301189966.1">
    <property type="nucleotide sequence ID" value="NZ_JAPDPJ010000013.1"/>
</dbReference>
<dbReference type="InterPro" id="IPR011990">
    <property type="entry name" value="TPR-like_helical_dom_sf"/>
</dbReference>
<comment type="caution">
    <text evidence="2">The sequence shown here is derived from an EMBL/GenBank/DDBJ whole genome shotgun (WGS) entry which is preliminary data.</text>
</comment>
<keyword evidence="1" id="KW-1133">Transmembrane helix</keyword>
<organism evidence="2 3">
    <name type="scientific">Plebeiibacterium sediminum</name>
    <dbReference type="NCBI Taxonomy" id="2992112"/>
    <lineage>
        <taxon>Bacteria</taxon>
        <taxon>Pseudomonadati</taxon>
        <taxon>Bacteroidota</taxon>
        <taxon>Bacteroidia</taxon>
        <taxon>Marinilabiliales</taxon>
        <taxon>Marinilabiliaceae</taxon>
        <taxon>Plebeiibacterium</taxon>
    </lineage>
</organism>
<dbReference type="EMBL" id="JAPDPJ010000013">
    <property type="protein sequence ID" value="MCW3786402.1"/>
    <property type="molecule type" value="Genomic_DNA"/>
</dbReference>